<accession>A0ACB6Z3P3</accession>
<gene>
    <name evidence="1" type="ORF">BDM02DRAFT_3103196</name>
</gene>
<organism evidence="1 2">
    <name type="scientific">Thelephora ganbajun</name>
    <name type="common">Ganba fungus</name>
    <dbReference type="NCBI Taxonomy" id="370292"/>
    <lineage>
        <taxon>Eukaryota</taxon>
        <taxon>Fungi</taxon>
        <taxon>Dikarya</taxon>
        <taxon>Basidiomycota</taxon>
        <taxon>Agaricomycotina</taxon>
        <taxon>Agaricomycetes</taxon>
        <taxon>Thelephorales</taxon>
        <taxon>Thelephoraceae</taxon>
        <taxon>Thelephora</taxon>
    </lineage>
</organism>
<protein>
    <submittedName>
        <fullName evidence="1">Kinase-like protein</fullName>
    </submittedName>
</protein>
<keyword evidence="2" id="KW-1185">Reference proteome</keyword>
<evidence type="ECO:0000313" key="1">
    <source>
        <dbReference type="EMBL" id="KAF9644286.1"/>
    </source>
</evidence>
<proteinExistence type="predicted"/>
<reference evidence="1" key="2">
    <citation type="journal article" date="2020" name="Nat. Commun.">
        <title>Large-scale genome sequencing of mycorrhizal fungi provides insights into the early evolution of symbiotic traits.</title>
        <authorList>
            <person name="Miyauchi S."/>
            <person name="Kiss E."/>
            <person name="Kuo A."/>
            <person name="Drula E."/>
            <person name="Kohler A."/>
            <person name="Sanchez-Garcia M."/>
            <person name="Morin E."/>
            <person name="Andreopoulos B."/>
            <person name="Barry K.W."/>
            <person name="Bonito G."/>
            <person name="Buee M."/>
            <person name="Carver A."/>
            <person name="Chen C."/>
            <person name="Cichocki N."/>
            <person name="Clum A."/>
            <person name="Culley D."/>
            <person name="Crous P.W."/>
            <person name="Fauchery L."/>
            <person name="Girlanda M."/>
            <person name="Hayes R.D."/>
            <person name="Keri Z."/>
            <person name="LaButti K."/>
            <person name="Lipzen A."/>
            <person name="Lombard V."/>
            <person name="Magnuson J."/>
            <person name="Maillard F."/>
            <person name="Murat C."/>
            <person name="Nolan M."/>
            <person name="Ohm R.A."/>
            <person name="Pangilinan J."/>
            <person name="Pereira M.F."/>
            <person name="Perotto S."/>
            <person name="Peter M."/>
            <person name="Pfister S."/>
            <person name="Riley R."/>
            <person name="Sitrit Y."/>
            <person name="Stielow J.B."/>
            <person name="Szollosi G."/>
            <person name="Zifcakova L."/>
            <person name="Stursova M."/>
            <person name="Spatafora J.W."/>
            <person name="Tedersoo L."/>
            <person name="Vaario L.M."/>
            <person name="Yamada A."/>
            <person name="Yan M."/>
            <person name="Wang P."/>
            <person name="Xu J."/>
            <person name="Bruns T."/>
            <person name="Baldrian P."/>
            <person name="Vilgalys R."/>
            <person name="Dunand C."/>
            <person name="Henrissat B."/>
            <person name="Grigoriev I.V."/>
            <person name="Hibbett D."/>
            <person name="Nagy L.G."/>
            <person name="Martin F.M."/>
        </authorList>
    </citation>
    <scope>NUCLEOTIDE SEQUENCE</scope>
    <source>
        <strain evidence="1">P2</strain>
    </source>
</reference>
<dbReference type="Proteomes" id="UP000886501">
    <property type="component" value="Unassembled WGS sequence"/>
</dbReference>
<evidence type="ECO:0000313" key="2">
    <source>
        <dbReference type="Proteomes" id="UP000886501"/>
    </source>
</evidence>
<sequence length="676" mass="76492">MSASIAPYRPYVPQFLWKFWLSDVYVTLFHSFVVHATRLQPVHLGGPNRTDYHRLHVFTPDDCNLTETRRIPEEPTDIFQDFGIPGFSDPTSQAEYQQTLHDANEAFRILEKEAELILAGALGALTAESPVPLVLNPHQMNVIRRFFVFLWYRNSQRYSEALTGCGIATHAYIKWLRTRHYNSTSYANKLESFDIVRKRTVLLTFRQFLRLDRRLHSNSTVPLHIEEAFLRLCKPESLEILISIANGKQQYILGKSCYNFLDKGDGDKFGDMFFPLTPTTALYLFGRVDDTMGGEDFITVYSEKEEDIDMRNAIIFQSHPQTLYFSSLSSMALSVTAFERNREGTDTAASQYFSLRLRCRQKDLKESVTKTLIIKGTIAITDLTDEVCLVGDSPIAFGGFADVWRGVWKSPDSEEDEVSVAVKVLRQQMMQDIKDKLVKRLKEEVLTWHRLSHPSIATLFGIVQLPMTLGMVSSWCDHGTIKHFLREVSPEADRVNLLLQVASGVSYLHNFKPTVIHGDLKGSNILVDQNGHAKITDFGLSKVIEDFSDVLKLPNPTSFFAGSTRWLAPELIWAMVEDEYPPITTHSDVYAFGVVAMEVLTGLLPFPLRKNDHGVTVDILAGQKPSHCASMICIGVPDSRASGLYEMMDNCWHKDPASRPSMGSICQYLGEFSPMS</sequence>
<comment type="caution">
    <text evidence="1">The sequence shown here is derived from an EMBL/GenBank/DDBJ whole genome shotgun (WGS) entry which is preliminary data.</text>
</comment>
<name>A0ACB6Z3P3_THEGA</name>
<dbReference type="EMBL" id="MU118149">
    <property type="protein sequence ID" value="KAF9644286.1"/>
    <property type="molecule type" value="Genomic_DNA"/>
</dbReference>
<reference evidence="1" key="1">
    <citation type="submission" date="2019-10" db="EMBL/GenBank/DDBJ databases">
        <authorList>
            <consortium name="DOE Joint Genome Institute"/>
            <person name="Kuo A."/>
            <person name="Miyauchi S."/>
            <person name="Kiss E."/>
            <person name="Drula E."/>
            <person name="Kohler A."/>
            <person name="Sanchez-Garcia M."/>
            <person name="Andreopoulos B."/>
            <person name="Barry K.W."/>
            <person name="Bonito G."/>
            <person name="Buee M."/>
            <person name="Carver A."/>
            <person name="Chen C."/>
            <person name="Cichocki N."/>
            <person name="Clum A."/>
            <person name="Culley D."/>
            <person name="Crous P.W."/>
            <person name="Fauchery L."/>
            <person name="Girlanda M."/>
            <person name="Hayes R."/>
            <person name="Keri Z."/>
            <person name="Labutti K."/>
            <person name="Lipzen A."/>
            <person name="Lombard V."/>
            <person name="Magnuson J."/>
            <person name="Maillard F."/>
            <person name="Morin E."/>
            <person name="Murat C."/>
            <person name="Nolan M."/>
            <person name="Ohm R."/>
            <person name="Pangilinan J."/>
            <person name="Pereira M."/>
            <person name="Perotto S."/>
            <person name="Peter M."/>
            <person name="Riley R."/>
            <person name="Sitrit Y."/>
            <person name="Stielow B."/>
            <person name="Szollosi G."/>
            <person name="Zifcakova L."/>
            <person name="Stursova M."/>
            <person name="Spatafora J.W."/>
            <person name="Tedersoo L."/>
            <person name="Vaario L.-M."/>
            <person name="Yamada A."/>
            <person name="Yan M."/>
            <person name="Wang P."/>
            <person name="Xu J."/>
            <person name="Bruns T."/>
            <person name="Baldrian P."/>
            <person name="Vilgalys R."/>
            <person name="Henrissat B."/>
            <person name="Grigoriev I.V."/>
            <person name="Hibbett D."/>
            <person name="Nagy L.G."/>
            <person name="Martin F.M."/>
        </authorList>
    </citation>
    <scope>NUCLEOTIDE SEQUENCE</scope>
    <source>
        <strain evidence="1">P2</strain>
    </source>
</reference>